<protein>
    <submittedName>
        <fullName evidence="1">Uncharacterized protein</fullName>
    </submittedName>
</protein>
<dbReference type="EMBL" id="HACG01003419">
    <property type="protein sequence ID" value="CEK50284.1"/>
    <property type="molecule type" value="Transcribed_RNA"/>
</dbReference>
<dbReference type="AlphaFoldDB" id="A0A0B6Y2A7"/>
<accession>A0A0B6Y2A7</accession>
<name>A0A0B6Y2A7_9EUPU</name>
<feature type="non-terminal residue" evidence="1">
    <location>
        <position position="1"/>
    </location>
</feature>
<proteinExistence type="predicted"/>
<organism evidence="1">
    <name type="scientific">Arion vulgaris</name>
    <dbReference type="NCBI Taxonomy" id="1028688"/>
    <lineage>
        <taxon>Eukaryota</taxon>
        <taxon>Metazoa</taxon>
        <taxon>Spiralia</taxon>
        <taxon>Lophotrochozoa</taxon>
        <taxon>Mollusca</taxon>
        <taxon>Gastropoda</taxon>
        <taxon>Heterobranchia</taxon>
        <taxon>Euthyneura</taxon>
        <taxon>Panpulmonata</taxon>
        <taxon>Eupulmonata</taxon>
        <taxon>Stylommatophora</taxon>
        <taxon>Helicina</taxon>
        <taxon>Arionoidea</taxon>
        <taxon>Arionidae</taxon>
        <taxon>Arion</taxon>
    </lineage>
</organism>
<reference evidence="1" key="1">
    <citation type="submission" date="2014-12" db="EMBL/GenBank/DDBJ databases">
        <title>Insight into the proteome of Arion vulgaris.</title>
        <authorList>
            <person name="Aradska J."/>
            <person name="Bulat T."/>
            <person name="Smidak R."/>
            <person name="Sarate P."/>
            <person name="Gangsoo J."/>
            <person name="Sialana F."/>
            <person name="Bilban M."/>
            <person name="Lubec G."/>
        </authorList>
    </citation>
    <scope>NUCLEOTIDE SEQUENCE</scope>
    <source>
        <tissue evidence="1">Skin</tissue>
    </source>
</reference>
<sequence>CSFSEFLARNLIKHPFMKVCSFSGTFTREINYKKPEVKSSTLKKNLKSAAHCVSES</sequence>
<evidence type="ECO:0000313" key="1">
    <source>
        <dbReference type="EMBL" id="CEK50284.1"/>
    </source>
</evidence>
<gene>
    <name evidence="1" type="primary">ORF10311</name>
</gene>